<dbReference type="InterPro" id="IPR036390">
    <property type="entry name" value="WH_DNA-bd_sf"/>
</dbReference>
<dbReference type="PANTHER" id="PTHR33164">
    <property type="entry name" value="TRANSCRIPTIONAL REGULATOR, MARR FAMILY"/>
    <property type="match status" value="1"/>
</dbReference>
<dbReference type="InterPro" id="IPR036388">
    <property type="entry name" value="WH-like_DNA-bd_sf"/>
</dbReference>
<dbReference type="GO" id="GO:0006950">
    <property type="term" value="P:response to stress"/>
    <property type="evidence" value="ECO:0007669"/>
    <property type="project" value="TreeGrafter"/>
</dbReference>
<feature type="region of interest" description="Disordered" evidence="1">
    <location>
        <begin position="154"/>
        <end position="184"/>
    </location>
</feature>
<name>I2NAE5_STRT9</name>
<feature type="compositionally biased region" description="Basic and acidic residues" evidence="1">
    <location>
        <begin position="154"/>
        <end position="172"/>
    </location>
</feature>
<reference evidence="2 3" key="1">
    <citation type="journal article" date="2012" name="J. Bacteriol.">
        <title>Draft genome of Streptomyces tsukubaensis NRRL 18488, the producer of the clinically important immunosuppressant tacrolimus (FK506).</title>
        <authorList>
            <person name="Barreiro C."/>
            <person name="Prieto C."/>
            <person name="Sola-Landa A."/>
            <person name="Solera E."/>
            <person name="Martinez-Castro M."/>
            <person name="Perez-Redondo R."/>
            <person name="Garcia-Estrada C."/>
            <person name="Aparicio J.F."/>
            <person name="Fernandez-Martinez L.T."/>
            <person name="Santos-Aberturas J."/>
            <person name="Salehi-Najafabadi Z."/>
            <person name="Rodriguez-Garcia A."/>
            <person name="Tauch A."/>
            <person name="Martin J.F."/>
        </authorList>
    </citation>
    <scope>NUCLEOTIDE SEQUENCE [LARGE SCALE GENOMIC DNA]</scope>
    <source>
        <strain evidence="3">DSM 42081 / NBRC 108919 / NRRL 18488 / 9993</strain>
    </source>
</reference>
<evidence type="ECO:0000256" key="1">
    <source>
        <dbReference type="SAM" id="MobiDB-lite"/>
    </source>
</evidence>
<dbReference type="InterPro" id="IPR039422">
    <property type="entry name" value="MarR/SlyA-like"/>
</dbReference>
<dbReference type="AlphaFoldDB" id="I2NAE5"/>
<dbReference type="PANTHER" id="PTHR33164:SF99">
    <property type="entry name" value="MARR FAMILY REGULATORY PROTEIN"/>
    <property type="match status" value="1"/>
</dbReference>
<proteinExistence type="predicted"/>
<evidence type="ECO:0000313" key="2">
    <source>
        <dbReference type="EMBL" id="QKM66287.1"/>
    </source>
</evidence>
<dbReference type="Proteomes" id="UP000005940">
    <property type="component" value="Chromosome"/>
</dbReference>
<gene>
    <name evidence="2" type="ORF">STSU_003005</name>
</gene>
<dbReference type="EMBL" id="CP029159">
    <property type="protein sequence ID" value="QKM66287.1"/>
    <property type="molecule type" value="Genomic_DNA"/>
</dbReference>
<dbReference type="SUPFAM" id="SSF46785">
    <property type="entry name" value="Winged helix' DNA-binding domain"/>
    <property type="match status" value="1"/>
</dbReference>
<sequence>MTKTGAPLPPDELADRLTEVLGLAGLLYRRVLRKVEQTAPEQGLSVGVRAVLELLREEGPMTVPRMSGSQALSRQFVQRMVNDGAALGLVEQIANPAHRRSPLIGLTVAGRAAITAVTDREKAVLGRTGGELTEADMEACVRVLSGVLALFDGRGTETHGEREERAEGDGERNGPTGRGRTPSG</sequence>
<organism evidence="2 3">
    <name type="scientific">Streptomyces tsukubensis (strain DSM 42081 / NBRC 108919 / NRRL 18488 / 9993)</name>
    <dbReference type="NCBI Taxonomy" id="1114943"/>
    <lineage>
        <taxon>Bacteria</taxon>
        <taxon>Bacillati</taxon>
        <taxon>Actinomycetota</taxon>
        <taxon>Actinomycetes</taxon>
        <taxon>Kitasatosporales</taxon>
        <taxon>Streptomycetaceae</taxon>
        <taxon>Streptomyces</taxon>
    </lineage>
</organism>
<dbReference type="GO" id="GO:0003700">
    <property type="term" value="F:DNA-binding transcription factor activity"/>
    <property type="evidence" value="ECO:0007669"/>
    <property type="project" value="InterPro"/>
</dbReference>
<dbReference type="Gene3D" id="1.10.10.10">
    <property type="entry name" value="Winged helix-like DNA-binding domain superfamily/Winged helix DNA-binding domain"/>
    <property type="match status" value="1"/>
</dbReference>
<accession>I2NAE5</accession>
<dbReference type="RefSeq" id="WP_006345151.1">
    <property type="nucleotide sequence ID" value="NZ_CP029159.1"/>
</dbReference>
<evidence type="ECO:0000313" key="3">
    <source>
        <dbReference type="Proteomes" id="UP000005940"/>
    </source>
</evidence>
<keyword evidence="3" id="KW-1185">Reference proteome</keyword>
<protein>
    <submittedName>
        <fullName evidence="2">MarR family transcriptional regulator</fullName>
    </submittedName>
</protein>